<feature type="compositionally biased region" description="Low complexity" evidence="1">
    <location>
        <begin position="308"/>
        <end position="327"/>
    </location>
</feature>
<feature type="region of interest" description="Disordered" evidence="1">
    <location>
        <begin position="1"/>
        <end position="67"/>
    </location>
</feature>
<evidence type="ECO:0000256" key="1">
    <source>
        <dbReference type="SAM" id="MobiDB-lite"/>
    </source>
</evidence>
<dbReference type="EMBL" id="BAAFJT010000004">
    <property type="protein sequence ID" value="GAB0188968.1"/>
    <property type="molecule type" value="Genomic_DNA"/>
</dbReference>
<proteinExistence type="predicted"/>
<dbReference type="Proteomes" id="UP001623348">
    <property type="component" value="Unassembled WGS sequence"/>
</dbReference>
<feature type="compositionally biased region" description="Low complexity" evidence="1">
    <location>
        <begin position="371"/>
        <end position="381"/>
    </location>
</feature>
<feature type="compositionally biased region" description="Polar residues" evidence="1">
    <location>
        <begin position="297"/>
        <end position="307"/>
    </location>
</feature>
<organism evidence="2 3">
    <name type="scientific">Grus japonensis</name>
    <name type="common">Japanese crane</name>
    <name type="synonym">Red-crowned crane</name>
    <dbReference type="NCBI Taxonomy" id="30415"/>
    <lineage>
        <taxon>Eukaryota</taxon>
        <taxon>Metazoa</taxon>
        <taxon>Chordata</taxon>
        <taxon>Craniata</taxon>
        <taxon>Vertebrata</taxon>
        <taxon>Euteleostomi</taxon>
        <taxon>Archelosauria</taxon>
        <taxon>Archosauria</taxon>
        <taxon>Dinosauria</taxon>
        <taxon>Saurischia</taxon>
        <taxon>Theropoda</taxon>
        <taxon>Coelurosauria</taxon>
        <taxon>Aves</taxon>
        <taxon>Neognathae</taxon>
        <taxon>Neoaves</taxon>
        <taxon>Gruiformes</taxon>
        <taxon>Gruidae</taxon>
        <taxon>Grus</taxon>
    </lineage>
</organism>
<feature type="compositionally biased region" description="Polar residues" evidence="1">
    <location>
        <begin position="271"/>
        <end position="289"/>
    </location>
</feature>
<keyword evidence="3" id="KW-1185">Reference proteome</keyword>
<dbReference type="AlphaFoldDB" id="A0ABC9WU57"/>
<reference evidence="2 3" key="1">
    <citation type="submission" date="2024-06" db="EMBL/GenBank/DDBJ databases">
        <title>The draft genome of Grus japonensis, version 3.</title>
        <authorList>
            <person name="Nabeshima K."/>
            <person name="Suzuki S."/>
            <person name="Onuma M."/>
        </authorList>
    </citation>
    <scope>NUCLEOTIDE SEQUENCE [LARGE SCALE GENOMIC DNA]</scope>
    <source>
        <strain evidence="2 3">451A</strain>
    </source>
</reference>
<protein>
    <submittedName>
        <fullName evidence="2">Protein transport protein Sec24B</fullName>
    </submittedName>
</protein>
<evidence type="ECO:0000313" key="2">
    <source>
        <dbReference type="EMBL" id="GAB0188968.1"/>
    </source>
</evidence>
<feature type="compositionally biased region" description="Pro residues" evidence="1">
    <location>
        <begin position="1"/>
        <end position="11"/>
    </location>
</feature>
<feature type="region of interest" description="Disordered" evidence="1">
    <location>
        <begin position="271"/>
        <end position="452"/>
    </location>
</feature>
<sequence>MSAPAGLPPRPAAAVYPGGPGASREAAAPQSGAPCHQNGPVQSRMQFPSGYGSHPPNYSAPSGHYSQVPNKAAASHLDNQYRASYYPTYYSAPAQNVMTPSVGTNALNTQELQQLYNKTPHAVVSAEGPIQGAISSASYLHTSAQQSYSAFGNHYSTSFSSSVASQGFPLNSDHYTMPVASSAMYPNVSYPAAAGSMYGQAFTSQSLPAVGQFKETNTFSSQSTSVPHSLQQHVPVGYNSTLSSASSAQSVQDNLSRNLAGSVAKVKNQINTGGVDSSQPMHSLSQSVPFTKPGAGTSASSDVISSIRTPAPSLSSPPRSSPSLTHSPESDLQEGMQYGGYVNNQASSAPAPLSSSSDDEEEDEEDEEAAIDSSSTTSSASPVLNNYDALEGGGYPETRSVTSSPVPSPSVPQTSKASKPFGYGYPTLQPGYQNAAPPTPVQPSNPGHHPGFQHYPQVCIFN</sequence>
<gene>
    <name evidence="2" type="ORF">GRJ2_001362100</name>
</gene>
<evidence type="ECO:0000313" key="3">
    <source>
        <dbReference type="Proteomes" id="UP001623348"/>
    </source>
</evidence>
<name>A0ABC9WU57_GRUJA</name>
<feature type="compositionally biased region" description="Low complexity" evidence="1">
    <location>
        <begin position="396"/>
        <end position="415"/>
    </location>
</feature>
<feature type="compositionally biased region" description="Acidic residues" evidence="1">
    <location>
        <begin position="357"/>
        <end position="370"/>
    </location>
</feature>
<feature type="compositionally biased region" description="Low complexity" evidence="1">
    <location>
        <begin position="346"/>
        <end position="356"/>
    </location>
</feature>
<accession>A0ABC9WU57</accession>
<comment type="caution">
    <text evidence="2">The sequence shown here is derived from an EMBL/GenBank/DDBJ whole genome shotgun (WGS) entry which is preliminary data.</text>
</comment>